<reference evidence="2 3" key="1">
    <citation type="submission" date="2019-02" db="EMBL/GenBank/DDBJ databases">
        <title>Deep-cultivation of Planctomycetes and their phenomic and genomic characterization uncovers novel biology.</title>
        <authorList>
            <person name="Wiegand S."/>
            <person name="Jogler M."/>
            <person name="Boedeker C."/>
            <person name="Pinto D."/>
            <person name="Vollmers J."/>
            <person name="Rivas-Marin E."/>
            <person name="Kohn T."/>
            <person name="Peeters S.H."/>
            <person name="Heuer A."/>
            <person name="Rast P."/>
            <person name="Oberbeckmann S."/>
            <person name="Bunk B."/>
            <person name="Jeske O."/>
            <person name="Meyerdierks A."/>
            <person name="Storesund J.E."/>
            <person name="Kallscheuer N."/>
            <person name="Luecker S."/>
            <person name="Lage O.M."/>
            <person name="Pohl T."/>
            <person name="Merkel B.J."/>
            <person name="Hornburger P."/>
            <person name="Mueller R.-W."/>
            <person name="Bruemmer F."/>
            <person name="Labrenz M."/>
            <person name="Spormann A.M."/>
            <person name="Op den Camp H."/>
            <person name="Overmann J."/>
            <person name="Amann R."/>
            <person name="Jetten M.S.M."/>
            <person name="Mascher T."/>
            <person name="Medema M.H."/>
            <person name="Devos D.P."/>
            <person name="Kaster A.-K."/>
            <person name="Ovreas L."/>
            <person name="Rohde M."/>
            <person name="Galperin M.Y."/>
            <person name="Jogler C."/>
        </authorList>
    </citation>
    <scope>NUCLEOTIDE SEQUENCE [LARGE SCALE GENOMIC DNA]</scope>
    <source>
        <strain evidence="2 3">Mal48</strain>
    </source>
</reference>
<dbReference type="KEGG" id="tpol:Mal48_24940"/>
<dbReference type="SUPFAM" id="SSF56601">
    <property type="entry name" value="beta-lactamase/transpeptidase-like"/>
    <property type="match status" value="1"/>
</dbReference>
<dbReference type="AlphaFoldDB" id="A0A517QNP1"/>
<dbReference type="InterPro" id="IPR012338">
    <property type="entry name" value="Beta-lactam/transpept-like"/>
</dbReference>
<evidence type="ECO:0000313" key="3">
    <source>
        <dbReference type="Proteomes" id="UP000315724"/>
    </source>
</evidence>
<accession>A0A517QNP1</accession>
<dbReference type="OrthoDB" id="284523at2"/>
<organism evidence="2 3">
    <name type="scientific">Thalassoglobus polymorphus</name>
    <dbReference type="NCBI Taxonomy" id="2527994"/>
    <lineage>
        <taxon>Bacteria</taxon>
        <taxon>Pseudomonadati</taxon>
        <taxon>Planctomycetota</taxon>
        <taxon>Planctomycetia</taxon>
        <taxon>Planctomycetales</taxon>
        <taxon>Planctomycetaceae</taxon>
        <taxon>Thalassoglobus</taxon>
    </lineage>
</organism>
<dbReference type="InterPro" id="IPR001466">
    <property type="entry name" value="Beta-lactam-related"/>
</dbReference>
<feature type="domain" description="Beta-lactamase-related" evidence="1">
    <location>
        <begin position="61"/>
        <end position="393"/>
    </location>
</feature>
<dbReference type="Proteomes" id="UP000315724">
    <property type="component" value="Chromosome"/>
</dbReference>
<dbReference type="Pfam" id="PF00144">
    <property type="entry name" value="Beta-lactamase"/>
    <property type="match status" value="1"/>
</dbReference>
<gene>
    <name evidence="2" type="primary">pbpE</name>
    <name evidence="2" type="ORF">Mal48_24940</name>
</gene>
<keyword evidence="3" id="KW-1185">Reference proteome</keyword>
<name>A0A517QNP1_9PLAN</name>
<dbReference type="InterPro" id="IPR050789">
    <property type="entry name" value="Diverse_Enzym_Activities"/>
</dbReference>
<evidence type="ECO:0000313" key="2">
    <source>
        <dbReference type="EMBL" id="QDT33241.1"/>
    </source>
</evidence>
<dbReference type="Gene3D" id="3.40.710.10">
    <property type="entry name" value="DD-peptidase/beta-lactamase superfamily"/>
    <property type="match status" value="1"/>
</dbReference>
<dbReference type="EMBL" id="CP036267">
    <property type="protein sequence ID" value="QDT33241.1"/>
    <property type="molecule type" value="Genomic_DNA"/>
</dbReference>
<dbReference type="PANTHER" id="PTHR43283">
    <property type="entry name" value="BETA-LACTAMASE-RELATED"/>
    <property type="match status" value="1"/>
</dbReference>
<protein>
    <submittedName>
        <fullName evidence="2">Penicillin-binding protein 4</fullName>
    </submittedName>
</protein>
<evidence type="ECO:0000259" key="1">
    <source>
        <dbReference type="Pfam" id="PF00144"/>
    </source>
</evidence>
<sequence>MRTSNLFNESITQSWRTSLRTQVTKSELPKMNVETSRFLEKTDAVSVGLDPKKWANVLEAAEQLTQSDKIPALAIQVQRRGLTTGSHVFGRKTISGTEPIDDQSRFLIASLTKPMVAMALLLLAERGQLALNQRVSDIVPEFKGANKRQITLKHILTHTSGLPDMLPNNRELRAANSPLSKFVSETSSTEMVFPCGQNAQYQSMGFALLGPVIENITGMPYASFIQQELFDVLGMTRTALGLRGEDLNDENIAEPRVPHDQVHEEGWNWNSRYWRTFGAPWGGVLSTSQDVSQFCRCMLTLGQTQSGEQLFNPCTIENATSNRLHDFPDIPEPVRRTRGWGYGWRMNWPDHRGSFGDFLGSKVYGHWGATGTLFWLDPETETALVLLSSQPYDRSVSPLVPLSNMISAAFV</sequence>
<proteinExistence type="predicted"/>